<keyword evidence="2 7" id="KW-0813">Transport</keyword>
<keyword evidence="4 7" id="KW-0812">Transmembrane</keyword>
<dbReference type="InterPro" id="IPR045621">
    <property type="entry name" value="BPD_transp_1_N"/>
</dbReference>
<dbReference type="InterPro" id="IPR035906">
    <property type="entry name" value="MetI-like_sf"/>
</dbReference>
<evidence type="ECO:0000313" key="10">
    <source>
        <dbReference type="Proteomes" id="UP000070409"/>
    </source>
</evidence>
<feature type="transmembrane region" description="Helical" evidence="7">
    <location>
        <begin position="275"/>
        <end position="301"/>
    </location>
</feature>
<accession>A0A137ZPC1</accession>
<evidence type="ECO:0000256" key="3">
    <source>
        <dbReference type="ARBA" id="ARBA00022475"/>
    </source>
</evidence>
<evidence type="ECO:0000256" key="1">
    <source>
        <dbReference type="ARBA" id="ARBA00004651"/>
    </source>
</evidence>
<dbReference type="PANTHER" id="PTHR43163:SF7">
    <property type="entry name" value="DIPEPTIDE-TRANSPORT INTEGRAL MEMBRANE PROTEIN ABC TRANSPORTER DPPB-RELATED"/>
    <property type="match status" value="1"/>
</dbReference>
<feature type="transmembrane region" description="Helical" evidence="7">
    <location>
        <begin position="172"/>
        <end position="191"/>
    </location>
</feature>
<sequence length="308" mass="33613">MLRYLLSRLGQVVIVFFGATLLIYALVFLVPDDPIAALGGDRKLPPDVAAGLRAQYHLDQNFFVQYWYYIKGVFSLDFGTSFSGQPVWDVMKRAFPVTVNLALIALAVEAVLGVFFGVLAGLKKGKWFDTTILAVSLIVIAVPIFVLGFIAQYVFGVKLQWFPVTVGGNLDFYHLLLPGIVLGLVSFAYVVRLTRSQVAENLTADYVRTATAKGLPRWRVVIVHVLRNSLIPVVTFLGADLGALMGGALVTEGIFNVPGVGGTIYQAVIRGEAPTVVSFVTVLILIYLISNVVVDLLYAALDPRIRYA</sequence>
<organism evidence="9 10">
    <name type="scientific">Tsukamurella pseudospumae</name>
    <dbReference type="NCBI Taxonomy" id="239498"/>
    <lineage>
        <taxon>Bacteria</taxon>
        <taxon>Bacillati</taxon>
        <taxon>Actinomycetota</taxon>
        <taxon>Actinomycetes</taxon>
        <taxon>Mycobacteriales</taxon>
        <taxon>Tsukamurellaceae</taxon>
        <taxon>Tsukamurella</taxon>
    </lineage>
</organism>
<dbReference type="PROSITE" id="PS50928">
    <property type="entry name" value="ABC_TM1"/>
    <property type="match status" value="1"/>
</dbReference>
<evidence type="ECO:0000259" key="8">
    <source>
        <dbReference type="PROSITE" id="PS50928"/>
    </source>
</evidence>
<evidence type="ECO:0000256" key="6">
    <source>
        <dbReference type="ARBA" id="ARBA00023136"/>
    </source>
</evidence>
<dbReference type="Pfam" id="PF00528">
    <property type="entry name" value="BPD_transp_1"/>
    <property type="match status" value="1"/>
</dbReference>
<evidence type="ECO:0000313" key="9">
    <source>
        <dbReference type="EMBL" id="KXP00035.1"/>
    </source>
</evidence>
<feature type="transmembrane region" description="Helical" evidence="7">
    <location>
        <begin position="229"/>
        <end position="255"/>
    </location>
</feature>
<feature type="transmembrane region" description="Helical" evidence="7">
    <location>
        <begin position="97"/>
        <end position="120"/>
    </location>
</feature>
<dbReference type="SUPFAM" id="SSF161098">
    <property type="entry name" value="MetI-like"/>
    <property type="match status" value="1"/>
</dbReference>
<keyword evidence="5 7" id="KW-1133">Transmembrane helix</keyword>
<proteinExistence type="inferred from homology"/>
<feature type="transmembrane region" description="Helical" evidence="7">
    <location>
        <begin position="12"/>
        <end position="30"/>
    </location>
</feature>
<dbReference type="Gene3D" id="1.10.3720.10">
    <property type="entry name" value="MetI-like"/>
    <property type="match status" value="1"/>
</dbReference>
<keyword evidence="6 7" id="KW-0472">Membrane</keyword>
<dbReference type="EMBL" id="LSRE01000008">
    <property type="protein sequence ID" value="KXP00035.1"/>
    <property type="molecule type" value="Genomic_DNA"/>
</dbReference>
<dbReference type="RefSeq" id="WP_068744196.1">
    <property type="nucleotide sequence ID" value="NZ_LSRE01000008.1"/>
</dbReference>
<dbReference type="CDD" id="cd06261">
    <property type="entry name" value="TM_PBP2"/>
    <property type="match status" value="1"/>
</dbReference>
<gene>
    <name evidence="9" type="ORF">AXK61_15655</name>
</gene>
<dbReference type="PANTHER" id="PTHR43163">
    <property type="entry name" value="DIPEPTIDE TRANSPORT SYSTEM PERMEASE PROTEIN DPPB-RELATED"/>
    <property type="match status" value="1"/>
</dbReference>
<comment type="subcellular location">
    <subcellularLocation>
        <location evidence="1 7">Cell membrane</location>
        <topology evidence="1 7">Multi-pass membrane protein</topology>
    </subcellularLocation>
</comment>
<dbReference type="Proteomes" id="UP000070409">
    <property type="component" value="Unassembled WGS sequence"/>
</dbReference>
<comment type="caution">
    <text evidence="9">The sequence shown here is derived from an EMBL/GenBank/DDBJ whole genome shotgun (WGS) entry which is preliminary data.</text>
</comment>
<protein>
    <submittedName>
        <fullName evidence="9">ABC transporter permease</fullName>
    </submittedName>
</protein>
<evidence type="ECO:0000256" key="7">
    <source>
        <dbReference type="RuleBase" id="RU363032"/>
    </source>
</evidence>
<comment type="similarity">
    <text evidence="7">Belongs to the binding-protein-dependent transport system permease family.</text>
</comment>
<name>A0A137ZPC1_9ACTN</name>
<reference evidence="9 10" key="1">
    <citation type="submission" date="2016-02" db="EMBL/GenBank/DDBJ databases">
        <authorList>
            <person name="Teng J.L."/>
            <person name="Tang Y."/>
            <person name="Huang Y."/>
            <person name="Guo F."/>
            <person name="Wei W."/>
            <person name="Chen J.H."/>
            <person name="Wong S.Y."/>
            <person name="Lau S.K."/>
            <person name="Woo P.C."/>
        </authorList>
    </citation>
    <scope>NUCLEOTIDE SEQUENCE [LARGE SCALE GENOMIC DNA]</scope>
    <source>
        <strain evidence="9 10">JCM 13375</strain>
    </source>
</reference>
<evidence type="ECO:0000256" key="2">
    <source>
        <dbReference type="ARBA" id="ARBA00022448"/>
    </source>
</evidence>
<feature type="domain" description="ABC transmembrane type-1" evidence="8">
    <location>
        <begin position="95"/>
        <end position="298"/>
    </location>
</feature>
<evidence type="ECO:0000256" key="5">
    <source>
        <dbReference type="ARBA" id="ARBA00022989"/>
    </source>
</evidence>
<dbReference type="InterPro" id="IPR000515">
    <property type="entry name" value="MetI-like"/>
</dbReference>
<evidence type="ECO:0000256" key="4">
    <source>
        <dbReference type="ARBA" id="ARBA00022692"/>
    </source>
</evidence>
<keyword evidence="3" id="KW-1003">Cell membrane</keyword>
<dbReference type="Pfam" id="PF19300">
    <property type="entry name" value="BPD_transp_1_N"/>
    <property type="match status" value="1"/>
</dbReference>
<keyword evidence="10" id="KW-1185">Reference proteome</keyword>
<feature type="transmembrane region" description="Helical" evidence="7">
    <location>
        <begin position="132"/>
        <end position="152"/>
    </location>
</feature>